<proteinExistence type="predicted"/>
<dbReference type="EMBL" id="BAAFZP010000001">
    <property type="protein sequence ID" value="GAB1583400.1"/>
    <property type="molecule type" value="Genomic_DNA"/>
</dbReference>
<accession>A0ABQ0H398</accession>
<name>A0ABQ0H398_9HYPH</name>
<evidence type="ECO:0000313" key="1">
    <source>
        <dbReference type="EMBL" id="GAB1583400.1"/>
    </source>
</evidence>
<evidence type="ECO:0000313" key="2">
    <source>
        <dbReference type="Proteomes" id="UP001628091"/>
    </source>
</evidence>
<dbReference type="Proteomes" id="UP001628091">
    <property type="component" value="Unassembled WGS sequence"/>
</dbReference>
<organism evidence="1 2">
    <name type="scientific">Phyllobacterium phragmitis</name>
    <dbReference type="NCBI Taxonomy" id="2670329"/>
    <lineage>
        <taxon>Bacteria</taxon>
        <taxon>Pseudomonadati</taxon>
        <taxon>Pseudomonadota</taxon>
        <taxon>Alphaproteobacteria</taxon>
        <taxon>Hyphomicrobiales</taxon>
        <taxon>Phyllobacteriaceae</taxon>
        <taxon>Phyllobacterium</taxon>
    </lineage>
</organism>
<keyword evidence="2" id="KW-1185">Reference proteome</keyword>
<sequence>MQSKQKSTGKTPSPAEATKYASITKFNKDAINAAKGTMYGLRAGDQIIALAAPEDSELAKANRLYAGSVDLLETLILLAETINNDIMNREQEMQAAAQQVGKSPDVKASMDQNTFVQIENTKAINQLISAQNYSLSASNAEMRNNLTRQAETGRMLAYKDVNPFK</sequence>
<gene>
    <name evidence="1" type="ORF">PPNSA23_33430</name>
</gene>
<reference evidence="1 2" key="1">
    <citation type="submission" date="2024-10" db="EMBL/GenBank/DDBJ databases">
        <title>Isolation, draft genome sequencing and identification of Phyllobacterium sp. NSA23, isolated from leaf soil.</title>
        <authorList>
            <person name="Akita H."/>
        </authorList>
    </citation>
    <scope>NUCLEOTIDE SEQUENCE [LARGE SCALE GENOMIC DNA]</scope>
    <source>
        <strain evidence="1 2">NSA23</strain>
    </source>
</reference>
<protein>
    <submittedName>
        <fullName evidence="1">Uncharacterized protein</fullName>
    </submittedName>
</protein>
<comment type="caution">
    <text evidence="1">The sequence shown here is derived from an EMBL/GenBank/DDBJ whole genome shotgun (WGS) entry which is preliminary data.</text>
</comment>